<accession>A0A1S3H0I5</accession>
<gene>
    <name evidence="3" type="primary">LOC106151092</name>
</gene>
<sequence>MASNSGESETDQPSTAAASEPVEIEKKRNEFFQFILRGDHSGLRAMFPDPSPQNDQTHADENAPQPTCVRSGKPKTCRNLPFLGSSSRVHPESQGDKVNKGTAENLLFQSYPSTKDNCMKGTLLEGGLPLIVAACNVALPEETQKEIIDILMEKANNIFTPEKIEDLFSPKKNKKGKMCFTNWSVCLPSPGWNCFSLRKTWRTHFSFLGHH</sequence>
<dbReference type="RefSeq" id="XP_013379635.1">
    <property type="nucleotide sequence ID" value="XM_013524181.2"/>
</dbReference>
<dbReference type="GeneID" id="106151092"/>
<feature type="compositionally biased region" description="Polar residues" evidence="1">
    <location>
        <begin position="1"/>
        <end position="17"/>
    </location>
</feature>
<dbReference type="Proteomes" id="UP000085678">
    <property type="component" value="Unplaced"/>
</dbReference>
<feature type="region of interest" description="Disordered" evidence="1">
    <location>
        <begin position="42"/>
        <end position="74"/>
    </location>
</feature>
<protein>
    <submittedName>
        <fullName evidence="3">Uncharacterized protein LOC106151092</fullName>
    </submittedName>
</protein>
<reference evidence="3" key="1">
    <citation type="submission" date="2025-08" db="UniProtKB">
        <authorList>
            <consortium name="RefSeq"/>
        </authorList>
    </citation>
    <scope>IDENTIFICATION</scope>
    <source>
        <tissue evidence="3">Gonads</tissue>
    </source>
</reference>
<dbReference type="KEGG" id="lak:106151092"/>
<evidence type="ECO:0000313" key="2">
    <source>
        <dbReference type="Proteomes" id="UP000085678"/>
    </source>
</evidence>
<organism evidence="2 3">
    <name type="scientific">Lingula anatina</name>
    <name type="common">Brachiopod</name>
    <name type="synonym">Lingula unguis</name>
    <dbReference type="NCBI Taxonomy" id="7574"/>
    <lineage>
        <taxon>Eukaryota</taxon>
        <taxon>Metazoa</taxon>
        <taxon>Spiralia</taxon>
        <taxon>Lophotrochozoa</taxon>
        <taxon>Brachiopoda</taxon>
        <taxon>Linguliformea</taxon>
        <taxon>Lingulata</taxon>
        <taxon>Lingulida</taxon>
        <taxon>Linguloidea</taxon>
        <taxon>Lingulidae</taxon>
        <taxon>Lingula</taxon>
    </lineage>
</organism>
<dbReference type="InParanoid" id="A0A1S3H0I5"/>
<name>A0A1S3H0I5_LINAN</name>
<feature type="region of interest" description="Disordered" evidence="1">
    <location>
        <begin position="1"/>
        <end position="24"/>
    </location>
</feature>
<evidence type="ECO:0000256" key="1">
    <source>
        <dbReference type="SAM" id="MobiDB-lite"/>
    </source>
</evidence>
<proteinExistence type="predicted"/>
<evidence type="ECO:0000313" key="3">
    <source>
        <dbReference type="RefSeq" id="XP_013379635.1"/>
    </source>
</evidence>
<keyword evidence="2" id="KW-1185">Reference proteome</keyword>
<dbReference type="AlphaFoldDB" id="A0A1S3H0I5"/>